<evidence type="ECO:0000313" key="3">
    <source>
        <dbReference type="EMBL" id="TMW61097.1"/>
    </source>
</evidence>
<dbReference type="Gene3D" id="1.10.472.10">
    <property type="entry name" value="Cyclin-like"/>
    <property type="match status" value="2"/>
</dbReference>
<dbReference type="InterPro" id="IPR006671">
    <property type="entry name" value="Cyclin_N"/>
</dbReference>
<feature type="domain" description="Cyclin-like" evidence="2">
    <location>
        <begin position="98"/>
        <end position="203"/>
    </location>
</feature>
<dbReference type="InterPro" id="IPR039361">
    <property type="entry name" value="Cyclin"/>
</dbReference>
<gene>
    <name evidence="3" type="ORF">Poli38472_013560</name>
</gene>
<dbReference type="Pfam" id="PF00134">
    <property type="entry name" value="Cyclin_N"/>
    <property type="match status" value="1"/>
</dbReference>
<accession>A0A8K1FIT9</accession>
<dbReference type="EMBL" id="SPLM01000077">
    <property type="protein sequence ID" value="TMW61097.1"/>
    <property type="molecule type" value="Genomic_DNA"/>
</dbReference>
<dbReference type="AlphaFoldDB" id="A0A8K1FIT9"/>
<keyword evidence="1" id="KW-0195">Cyclin</keyword>
<evidence type="ECO:0000313" key="4">
    <source>
        <dbReference type="Proteomes" id="UP000794436"/>
    </source>
</evidence>
<comment type="similarity">
    <text evidence="1">Belongs to the cyclin family.</text>
</comment>
<evidence type="ECO:0000259" key="2">
    <source>
        <dbReference type="SMART" id="SM00385"/>
    </source>
</evidence>
<dbReference type="SMART" id="SM00385">
    <property type="entry name" value="CYCLIN"/>
    <property type="match status" value="1"/>
</dbReference>
<dbReference type="Proteomes" id="UP000794436">
    <property type="component" value="Unassembled WGS sequence"/>
</dbReference>
<comment type="caution">
    <text evidence="3">The sequence shown here is derived from an EMBL/GenBank/DDBJ whole genome shotgun (WGS) entry which is preliminary data.</text>
</comment>
<dbReference type="SUPFAM" id="SSF47954">
    <property type="entry name" value="Cyclin-like"/>
    <property type="match status" value="2"/>
</dbReference>
<dbReference type="PANTHER" id="PTHR10177">
    <property type="entry name" value="CYCLINS"/>
    <property type="match status" value="1"/>
</dbReference>
<protein>
    <recommendedName>
        <fullName evidence="2">Cyclin-like domain-containing protein</fullName>
    </recommendedName>
</protein>
<organism evidence="3 4">
    <name type="scientific">Pythium oligandrum</name>
    <name type="common">Mycoparasitic fungus</name>
    <dbReference type="NCBI Taxonomy" id="41045"/>
    <lineage>
        <taxon>Eukaryota</taxon>
        <taxon>Sar</taxon>
        <taxon>Stramenopiles</taxon>
        <taxon>Oomycota</taxon>
        <taxon>Peronosporomycetes</taxon>
        <taxon>Pythiales</taxon>
        <taxon>Pythiaceae</taxon>
        <taxon>Pythium</taxon>
    </lineage>
</organism>
<dbReference type="InterPro" id="IPR036915">
    <property type="entry name" value="Cyclin-like_sf"/>
</dbReference>
<evidence type="ECO:0000256" key="1">
    <source>
        <dbReference type="RuleBase" id="RU000383"/>
    </source>
</evidence>
<proteinExistence type="inferred from homology"/>
<dbReference type="OrthoDB" id="5590282at2759"/>
<sequence>MNPELMTVLNMRQKEMSYQHLTRAATSASSASYFAPTPAYGGAAFGAIAQSPVATSTTFPTPFLGGKAAMSRMCYSPLSVGQMPPTGSNYDQFGFAWHWISDVCAHFALQRQTAHYAVQYAQRILRQRSVTRQDDSFVLRNYEDIYTVQKDLQVLGLACVFIAAKIEEVHPPKAADMAEYISDHGAVTCTADDVTQYEAQYLAELKWSLHPTTVLSWLMFLLSGEASEQPMETMGDFVNPMVTSSIRKEVFEASVNLIDVAFLDYQSLEFLPSVLAGSAILLADPGLDLTYVAQFLQLDPTLLWECKNWLLMATSGLSDLDCNGSRDKDRWAKVPTEEMLFIQTRVPVPSHLAYGLLRVENTTYGYVGEPSNQFDTTMYSGYPGYASSNCISPSSCDTYGCYCSHNDGYHSSSGSTAPNVYHFKYGWQGAEMGYNQPTVQRKLHFS</sequence>
<keyword evidence="4" id="KW-1185">Reference proteome</keyword>
<name>A0A8K1FIT9_PYTOL</name>
<dbReference type="InterPro" id="IPR013763">
    <property type="entry name" value="Cyclin-like_dom"/>
</dbReference>
<reference evidence="3" key="1">
    <citation type="submission" date="2019-03" db="EMBL/GenBank/DDBJ databases">
        <title>Long read genome sequence of the mycoparasitic Pythium oligandrum ATCC 38472 isolated from sugarbeet rhizosphere.</title>
        <authorList>
            <person name="Gaulin E."/>
        </authorList>
    </citation>
    <scope>NUCLEOTIDE SEQUENCE</scope>
    <source>
        <strain evidence="3">ATCC 38472_TT</strain>
    </source>
</reference>